<gene>
    <name evidence="1" type="ORF">PtA15_18A139</name>
</gene>
<sequence>MANNIGIHSSLDSGPVSFLQFRRFNCFSMRLIEHRLPVTSPTKPIRSYLGMVTRANRLPSIGVTGKLPLRKPLQSPSTRMAPMRTRARASQFFCHLSFNLTESVGGCSMFCAGTPVTFHK</sequence>
<evidence type="ECO:0000313" key="1">
    <source>
        <dbReference type="EMBL" id="WAQ93082.1"/>
    </source>
</evidence>
<accession>A0ABY7D8T0</accession>
<dbReference type="Proteomes" id="UP001164743">
    <property type="component" value="Chromosome 18A"/>
</dbReference>
<protein>
    <submittedName>
        <fullName evidence="1">Uncharacterized protein</fullName>
    </submittedName>
</protein>
<organism evidence="1 2">
    <name type="scientific">Puccinia triticina</name>
    <dbReference type="NCBI Taxonomy" id="208348"/>
    <lineage>
        <taxon>Eukaryota</taxon>
        <taxon>Fungi</taxon>
        <taxon>Dikarya</taxon>
        <taxon>Basidiomycota</taxon>
        <taxon>Pucciniomycotina</taxon>
        <taxon>Pucciniomycetes</taxon>
        <taxon>Pucciniales</taxon>
        <taxon>Pucciniaceae</taxon>
        <taxon>Puccinia</taxon>
    </lineage>
</organism>
<reference evidence="1" key="1">
    <citation type="submission" date="2022-10" db="EMBL/GenBank/DDBJ databases">
        <title>Puccinia triticina Genome sequencing and assembly.</title>
        <authorList>
            <person name="Li C."/>
        </authorList>
    </citation>
    <scope>NUCLEOTIDE SEQUENCE</scope>
    <source>
        <strain evidence="1">Pt15</strain>
    </source>
</reference>
<dbReference type="RefSeq" id="XP_053028637.1">
    <property type="nucleotide sequence ID" value="XM_053164648.1"/>
</dbReference>
<keyword evidence="2" id="KW-1185">Reference proteome</keyword>
<dbReference type="EMBL" id="CP110438">
    <property type="protein sequence ID" value="WAQ93082.1"/>
    <property type="molecule type" value="Genomic_DNA"/>
</dbReference>
<name>A0ABY7D8T0_9BASI</name>
<dbReference type="GeneID" id="77805543"/>
<evidence type="ECO:0000313" key="2">
    <source>
        <dbReference type="Proteomes" id="UP001164743"/>
    </source>
</evidence>
<proteinExistence type="predicted"/>